<feature type="domain" description="Metallo-beta-lactamase" evidence="1">
    <location>
        <begin position="7"/>
        <end position="174"/>
    </location>
</feature>
<sequence length="212" mass="22181">MRLTKLAHAALVLEESGKKLIVDPGVFTADPIDAAGAVAIVVTHEHGDHWTSDQLTAVLKQAPGIPIFAPEGVAAAATGFDITVVTEGEEITVGPFTLKFFGEKHAVIHESVPTVDNVGVLINDTLYYPGDSYTVPEGVSVDVLAAPVGAPWLKIGEAIDFVLAVAPKRVFATHDMTLSDAGRGMGSERLGWAAEQGGGEFLELTPGDSVEL</sequence>
<protein>
    <submittedName>
        <fullName evidence="2">MBL fold metallo-hydrolase</fullName>
    </submittedName>
</protein>
<dbReference type="InterPro" id="IPR050114">
    <property type="entry name" value="UPF0173_UPF0282_UlaG_hydrolase"/>
</dbReference>
<gene>
    <name evidence="2" type="ORF">B7R25_03685</name>
</gene>
<dbReference type="Gene3D" id="3.60.15.10">
    <property type="entry name" value="Ribonuclease Z/Hydroxyacylglutathione hydrolase-like"/>
    <property type="match status" value="1"/>
</dbReference>
<dbReference type="EMBL" id="NBXE01000008">
    <property type="protein sequence ID" value="RFA28825.1"/>
    <property type="molecule type" value="Genomic_DNA"/>
</dbReference>
<proteinExistence type="predicted"/>
<comment type="caution">
    <text evidence="2">The sequence shown here is derived from an EMBL/GenBank/DDBJ whole genome shotgun (WGS) entry which is preliminary data.</text>
</comment>
<keyword evidence="2" id="KW-0378">Hydrolase</keyword>
<name>A0A3E0WF99_9MICO</name>
<dbReference type="SUPFAM" id="SSF56281">
    <property type="entry name" value="Metallo-hydrolase/oxidoreductase"/>
    <property type="match status" value="1"/>
</dbReference>
<dbReference type="SMART" id="SM00849">
    <property type="entry name" value="Lactamase_B"/>
    <property type="match status" value="1"/>
</dbReference>
<accession>A0A3E0WF99</accession>
<dbReference type="GO" id="GO:0016787">
    <property type="term" value="F:hydrolase activity"/>
    <property type="evidence" value="ECO:0007669"/>
    <property type="project" value="UniProtKB-KW"/>
</dbReference>
<dbReference type="PANTHER" id="PTHR43546">
    <property type="entry name" value="UPF0173 METAL-DEPENDENT HYDROLASE MJ1163-RELATED"/>
    <property type="match status" value="1"/>
</dbReference>
<organism evidence="2 3">
    <name type="scientific">Subtercola boreus</name>
    <dbReference type="NCBI Taxonomy" id="120213"/>
    <lineage>
        <taxon>Bacteria</taxon>
        <taxon>Bacillati</taxon>
        <taxon>Actinomycetota</taxon>
        <taxon>Actinomycetes</taxon>
        <taxon>Micrococcales</taxon>
        <taxon>Microbacteriaceae</taxon>
        <taxon>Subtercola</taxon>
    </lineage>
</organism>
<dbReference type="OrthoDB" id="3190691at2"/>
<dbReference type="Proteomes" id="UP000257080">
    <property type="component" value="Unassembled WGS sequence"/>
</dbReference>
<evidence type="ECO:0000313" key="3">
    <source>
        <dbReference type="Proteomes" id="UP000257080"/>
    </source>
</evidence>
<dbReference type="Pfam" id="PF13483">
    <property type="entry name" value="Lactamase_B_3"/>
    <property type="match status" value="1"/>
</dbReference>
<dbReference type="AlphaFoldDB" id="A0A3E0WF99"/>
<dbReference type="RefSeq" id="WP_116417615.1">
    <property type="nucleotide sequence ID" value="NZ_NBXC01000008.1"/>
</dbReference>
<evidence type="ECO:0000259" key="1">
    <source>
        <dbReference type="SMART" id="SM00849"/>
    </source>
</evidence>
<dbReference type="InterPro" id="IPR001279">
    <property type="entry name" value="Metallo-B-lactamas"/>
</dbReference>
<evidence type="ECO:0000313" key="2">
    <source>
        <dbReference type="EMBL" id="RFA28825.1"/>
    </source>
</evidence>
<dbReference type="InterPro" id="IPR036866">
    <property type="entry name" value="RibonucZ/Hydroxyglut_hydro"/>
</dbReference>
<reference evidence="2 3" key="1">
    <citation type="submission" date="2017-04" db="EMBL/GenBank/DDBJ databases">
        <title>Comparative genome analysis of Subtercola boreus.</title>
        <authorList>
            <person name="Cho Y.-J."/>
            <person name="Cho A."/>
            <person name="Kim O.-S."/>
            <person name="Lee J.-I."/>
        </authorList>
    </citation>
    <scope>NUCLEOTIDE SEQUENCE [LARGE SCALE GENOMIC DNA]</scope>
    <source>
        <strain evidence="2 3">P28004</strain>
    </source>
</reference>
<dbReference type="PANTHER" id="PTHR43546:SF3">
    <property type="entry name" value="UPF0173 METAL-DEPENDENT HYDROLASE MJ1163"/>
    <property type="match status" value="1"/>
</dbReference>